<dbReference type="Gene3D" id="1.10.10.10">
    <property type="entry name" value="Winged helix-like DNA-binding domain superfamily/Winged helix DNA-binding domain"/>
    <property type="match status" value="1"/>
</dbReference>
<reference evidence="7 8" key="1">
    <citation type="submission" date="2019-03" db="EMBL/GenBank/DDBJ databases">
        <title>Genomic features of bacteria from cold environments.</title>
        <authorList>
            <person name="Shen L."/>
        </authorList>
    </citation>
    <scope>NUCLEOTIDE SEQUENCE [LARGE SCALE GENOMIC DNA]</scope>
    <source>
        <strain evidence="8">T3246-1</strain>
    </source>
</reference>
<accession>A0ABY2E1S7</accession>
<sequence>MIRSGYAPGAHRPGVNRTESHRMRFGVLGPLQVLDGETEVTPSGRLQRTLLAHLLAHVNRPVTAGVLADAAWPGLREGGPGRLQVHLHRLRKLLDTADRLTHGPDGYVLHAETDEFDATLFESLRNQALAPGLDHTRMIPLAHAAQALWRGEAYEGLDGDAVRAEAWRLTELDLELLEVRYTVELGHHNHAAVLSDLAALAAGHPLRERLQGLLITGLYRAGRQADALEHYRRTHRALAEELGVEPGPELRGVHALVLSGEAAVAPSSAPPRPNQLRPAVTGFVGRRAELSALHHALGSGARTALIAGPAGAGKTSLALQWAHEHREVYPDGQLYADLGGFSARPPLTAGAVITSWLLALGVSNELIPRDLDGRSALLRSLTVERRLLLVADNAGEPDQVRPLLPGDGTSVLLVTSRHALPGLVGRDGVPRVDLGGLTEADAVSLLATHTQDRELLPALAGRCGYLPLALRLLVEQIGTGTQPMAQLLAELDDHRTRLDLLDAAGDPDAGIRSVLSWSYESLTQPDRRLLQHLGVHAGADLDAADLAALADVDGATARRGLETLRRVHLVEPADGRYTQHDLLAAYTRELAEHELSHDARRESLSRLIRHLTRTGFLACDTWAPTRAPHRAAVTDGYESPFTTPALAASWAVRQRSNVVALARAARTLGVPGLVDLAQAVAPLLHPQGYLHEAVELLTQTVESSAEDPDRIPIMEVSLGALLDDVGRVDDAVRRTENALIALRSEGSPDRQAVAVCNLGSYESELGHCSRAEDLYREALALFDESGHTRHRPHVLGQLGATVMGLGRIADGHALMMEATAMARTERQDDELATMLDQLAEYAVEWLDLASARRYADELHTLVCDRQLRRTEPAALCWQSILAAEDGDLDAAERYVERGLSLAREIQLTGSVPRMINVRGMVDARRGDHGTALARHQEALALAARARTLPEHAHGHRHLGRTYEALGDPRAAARHYARAVQQYAAYERVGRYPDLAAARLAALTAAAVGGPTPERVPARSAGRTSTS</sequence>
<proteinExistence type="inferred from homology"/>
<evidence type="ECO:0000256" key="2">
    <source>
        <dbReference type="ARBA" id="ARBA00023015"/>
    </source>
</evidence>
<evidence type="ECO:0000256" key="4">
    <source>
        <dbReference type="ARBA" id="ARBA00023163"/>
    </source>
</evidence>
<dbReference type="Gene3D" id="3.40.50.300">
    <property type="entry name" value="P-loop containing nucleotide triphosphate hydrolases"/>
    <property type="match status" value="1"/>
</dbReference>
<dbReference type="InterPro" id="IPR001867">
    <property type="entry name" value="OmpR/PhoB-type_DNA-bd"/>
</dbReference>
<evidence type="ECO:0000313" key="7">
    <source>
        <dbReference type="EMBL" id="TDE91467.1"/>
    </source>
</evidence>
<keyword evidence="4" id="KW-0804">Transcription</keyword>
<dbReference type="PANTHER" id="PTHR35807:SF1">
    <property type="entry name" value="TRANSCRIPTIONAL REGULATOR REDD"/>
    <property type="match status" value="1"/>
</dbReference>
<feature type="domain" description="OmpR/PhoB-type" evidence="6">
    <location>
        <begin position="13"/>
        <end position="111"/>
    </location>
</feature>
<dbReference type="SMART" id="SM01043">
    <property type="entry name" value="BTAD"/>
    <property type="match status" value="1"/>
</dbReference>
<dbReference type="Gene3D" id="1.25.40.10">
    <property type="entry name" value="Tetratricopeptide repeat domain"/>
    <property type="match status" value="3"/>
</dbReference>
<dbReference type="SUPFAM" id="SSF46894">
    <property type="entry name" value="C-terminal effector domain of the bipartite response regulators"/>
    <property type="match status" value="1"/>
</dbReference>
<dbReference type="SUPFAM" id="SSF52540">
    <property type="entry name" value="P-loop containing nucleoside triphosphate hydrolases"/>
    <property type="match status" value="1"/>
</dbReference>
<dbReference type="PROSITE" id="PS51755">
    <property type="entry name" value="OMPR_PHOB"/>
    <property type="match status" value="1"/>
</dbReference>
<feature type="DNA-binding region" description="OmpR/PhoB-type" evidence="5">
    <location>
        <begin position="13"/>
        <end position="111"/>
    </location>
</feature>
<dbReference type="InterPro" id="IPR016032">
    <property type="entry name" value="Sig_transdc_resp-reg_C-effctor"/>
</dbReference>
<name>A0ABY2E1S7_9MICO</name>
<comment type="caution">
    <text evidence="7">The sequence shown here is derived from an EMBL/GenBank/DDBJ whole genome shotgun (WGS) entry which is preliminary data.</text>
</comment>
<keyword evidence="2" id="KW-0805">Transcription regulation</keyword>
<dbReference type="SMART" id="SM00028">
    <property type="entry name" value="TPR"/>
    <property type="match status" value="4"/>
</dbReference>
<dbReference type="SUPFAM" id="SSF48452">
    <property type="entry name" value="TPR-like"/>
    <property type="match status" value="3"/>
</dbReference>
<dbReference type="SMART" id="SM00862">
    <property type="entry name" value="Trans_reg_C"/>
    <property type="match status" value="1"/>
</dbReference>
<evidence type="ECO:0000313" key="8">
    <source>
        <dbReference type="Proteomes" id="UP000504882"/>
    </source>
</evidence>
<keyword evidence="8" id="KW-1185">Reference proteome</keyword>
<dbReference type="InterPro" id="IPR027417">
    <property type="entry name" value="P-loop_NTPase"/>
</dbReference>
<dbReference type="InterPro" id="IPR051677">
    <property type="entry name" value="AfsR-DnrI-RedD_regulator"/>
</dbReference>
<evidence type="ECO:0000259" key="6">
    <source>
        <dbReference type="PROSITE" id="PS51755"/>
    </source>
</evidence>
<evidence type="ECO:0000256" key="1">
    <source>
        <dbReference type="ARBA" id="ARBA00005820"/>
    </source>
</evidence>
<dbReference type="Pfam" id="PF03704">
    <property type="entry name" value="BTAD"/>
    <property type="match status" value="1"/>
</dbReference>
<gene>
    <name evidence="7" type="ORF">EXU48_15005</name>
</gene>
<dbReference type="Pfam" id="PF13424">
    <property type="entry name" value="TPR_12"/>
    <property type="match status" value="1"/>
</dbReference>
<evidence type="ECO:0000256" key="3">
    <source>
        <dbReference type="ARBA" id="ARBA00023125"/>
    </source>
</evidence>
<dbReference type="InterPro" id="IPR005158">
    <property type="entry name" value="BTAD"/>
</dbReference>
<dbReference type="InterPro" id="IPR011990">
    <property type="entry name" value="TPR-like_helical_dom_sf"/>
</dbReference>
<organism evidence="7 8">
    <name type="scientific">Occultella glacieicola</name>
    <dbReference type="NCBI Taxonomy" id="2518684"/>
    <lineage>
        <taxon>Bacteria</taxon>
        <taxon>Bacillati</taxon>
        <taxon>Actinomycetota</taxon>
        <taxon>Actinomycetes</taxon>
        <taxon>Micrococcales</taxon>
        <taxon>Ruaniaceae</taxon>
        <taxon>Occultella</taxon>
    </lineage>
</organism>
<dbReference type="PANTHER" id="PTHR35807">
    <property type="entry name" value="TRANSCRIPTIONAL REGULATOR REDD-RELATED"/>
    <property type="match status" value="1"/>
</dbReference>
<dbReference type="InterPro" id="IPR036388">
    <property type="entry name" value="WH-like_DNA-bd_sf"/>
</dbReference>
<dbReference type="Proteomes" id="UP000504882">
    <property type="component" value="Unassembled WGS sequence"/>
</dbReference>
<evidence type="ECO:0000256" key="5">
    <source>
        <dbReference type="PROSITE-ProRule" id="PRU01091"/>
    </source>
</evidence>
<comment type="similarity">
    <text evidence="1">Belongs to the AfsR/DnrI/RedD regulatory family.</text>
</comment>
<dbReference type="InterPro" id="IPR019734">
    <property type="entry name" value="TPR_rpt"/>
</dbReference>
<protein>
    <submittedName>
        <fullName evidence="7">Tetratricopeptide repeat protein</fullName>
    </submittedName>
</protein>
<dbReference type="CDD" id="cd15831">
    <property type="entry name" value="BTAD"/>
    <property type="match status" value="1"/>
</dbReference>
<dbReference type="EMBL" id="SMNA01000007">
    <property type="protein sequence ID" value="TDE91467.1"/>
    <property type="molecule type" value="Genomic_DNA"/>
</dbReference>
<keyword evidence="3 5" id="KW-0238">DNA-binding</keyword>